<dbReference type="SUPFAM" id="SSF56300">
    <property type="entry name" value="Metallo-dependent phosphatases"/>
    <property type="match status" value="1"/>
</dbReference>
<accession>A0A812Q1X5</accession>
<evidence type="ECO:0000313" key="1">
    <source>
        <dbReference type="EMBL" id="CAE7388012.1"/>
    </source>
</evidence>
<protein>
    <submittedName>
        <fullName evidence="1">INP53 protein</fullName>
    </submittedName>
</protein>
<reference evidence="1" key="1">
    <citation type="submission" date="2021-02" db="EMBL/GenBank/DDBJ databases">
        <authorList>
            <person name="Dougan E. K."/>
            <person name="Rhodes N."/>
            <person name="Thang M."/>
            <person name="Chan C."/>
        </authorList>
    </citation>
    <scope>NUCLEOTIDE SEQUENCE</scope>
</reference>
<evidence type="ECO:0000313" key="2">
    <source>
        <dbReference type="Proteomes" id="UP000604046"/>
    </source>
</evidence>
<name>A0A812Q1X5_9DINO</name>
<dbReference type="AlphaFoldDB" id="A0A812Q1X5"/>
<dbReference type="OrthoDB" id="408373at2759"/>
<proteinExistence type="predicted"/>
<comment type="caution">
    <text evidence="1">The sequence shown here is derived from an EMBL/GenBank/DDBJ whole genome shotgun (WGS) entry which is preliminary data.</text>
</comment>
<organism evidence="1 2">
    <name type="scientific">Symbiodinium natans</name>
    <dbReference type="NCBI Taxonomy" id="878477"/>
    <lineage>
        <taxon>Eukaryota</taxon>
        <taxon>Sar</taxon>
        <taxon>Alveolata</taxon>
        <taxon>Dinophyceae</taxon>
        <taxon>Suessiales</taxon>
        <taxon>Symbiodiniaceae</taxon>
        <taxon>Symbiodinium</taxon>
    </lineage>
</organism>
<dbReference type="InterPro" id="IPR029052">
    <property type="entry name" value="Metallo-depent_PP-like"/>
</dbReference>
<keyword evidence="2" id="KW-1185">Reference proteome</keyword>
<dbReference type="Gene3D" id="3.60.21.10">
    <property type="match status" value="1"/>
</dbReference>
<dbReference type="EMBL" id="CAJNDS010002237">
    <property type="protein sequence ID" value="CAE7388012.1"/>
    <property type="molecule type" value="Genomic_DNA"/>
</dbReference>
<dbReference type="Proteomes" id="UP000604046">
    <property type="component" value="Unassembled WGS sequence"/>
</dbReference>
<sequence length="878" mass="95807">MRSPGSFFGRRCLPELSFISLAFMALLRPVLPGLLSLHVAWSYGVFADAAAAAAHDDGTCVLGQDGRCVEHETSFVQVHHDHLKGRCAAGEIFNVVAKQIRSADGQAPPEDSIIAAFRNGCDPTTATYSKDCPTIKESHAKAYIRTLDRLNRGVRKFGTVAMSYDDFATIALFQCMWHNRHNPGDNFGDEPFDTCTEEELCGMVTTKEDYEKHLSPVSLEAMRKHPRHLEHRKTENGWPGTGKVYQMVRVSLLHKSDGTSSAPETILGQSGLRLSVINGGWAKESNLFLEPKYSEGFQIAWGQIRDGMLPKEAIGGPPLHLESGLAVAEPGQVIRNFSDTRVAAKMPPAAGSPITLVVIGDPCNGNMLGGGQCIFRDYYGVNKTLPVLLNAALPSSDIWYLTGDNFYDRYGVFSVSIFAQLEPAAQGVPLLTTPGNHDYWFDGTPGLAFNDGFFGYDQFANGAAQFYAMDSAAAWAPAAPEEKLISPKGTSPSRFSEAPAFLDLSKAPKESANMANFQHYSIAGNVGFIVITCIGGDPRPFVSEACTFMKEKNPDLVLFFGHWNKPGSGCNTGWDVPNVTYWALEHSDCAAFRGQTGQAPYGPAGTAATRLKFVVGHQHCNCMTSFKKTLEDSCVDDTADPSEVDGFIIGSHGMSWDPQSAPKCSARFGLPVLRTDGGALTVAYAKLSLETTLTHCSWYAMWCHSNPGEVSRTDLWLSFAGSTPSAWAPTATGPYGKGIIVEKMDTLLACLKEKGTQECSKDSSLFDQWLDDTSQSALACLMLQECQEECWKALCAQMEQKLGCSIRHVVSTTSSSYPDLMDEEEEEVVRRLDSEALREGLREVLSSMQRDLPSSRPTLLDRRMVTSRKSSANSLMSL</sequence>
<gene>
    <name evidence="1" type="primary">INP53</name>
    <name evidence="1" type="ORF">SNAT2548_LOCUS21157</name>
</gene>